<dbReference type="Pfam" id="PF00440">
    <property type="entry name" value="TetR_N"/>
    <property type="match status" value="1"/>
</dbReference>
<dbReference type="InterPro" id="IPR001647">
    <property type="entry name" value="HTH_TetR"/>
</dbReference>
<sequence length="234" mass="24592">MKRAYALVKRFKQLTKQEALVADEPSGPGTRTRLLDAAVELIAESGWAATTSRSVAERAGVNNALVHYYFGSVDALRRAAVTHALESELEGPVLAILQADDTLDGVLHAVGSLTREDAATPGPRVLAEALVQGLRDPVLREQTATQLRAFRELLAARLAEDRAAGRLRGEADPAALAVVLTALLDGLLLHRLADPGFDAMSPTASVLGLLRPPGAPHSAAPAGDAAQSFGKENT</sequence>
<dbReference type="SUPFAM" id="SSF48498">
    <property type="entry name" value="Tetracyclin repressor-like, C-terminal domain"/>
    <property type="match status" value="1"/>
</dbReference>
<dbReference type="Proteomes" id="UP000282674">
    <property type="component" value="Unassembled WGS sequence"/>
</dbReference>
<keyword evidence="4" id="KW-0804">Transcription</keyword>
<dbReference type="InterPro" id="IPR009057">
    <property type="entry name" value="Homeodomain-like_sf"/>
</dbReference>
<protein>
    <submittedName>
        <fullName evidence="8">TetR/AcrR family transcriptional regulator</fullName>
    </submittedName>
</protein>
<keyword evidence="3 5" id="KW-0238">DNA-binding</keyword>
<dbReference type="InterPro" id="IPR039538">
    <property type="entry name" value="BetI_C"/>
</dbReference>
<evidence type="ECO:0000256" key="2">
    <source>
        <dbReference type="ARBA" id="ARBA00023015"/>
    </source>
</evidence>
<organism evidence="8 9">
    <name type="scientific">Actinomadura harenae</name>
    <dbReference type="NCBI Taxonomy" id="2483351"/>
    <lineage>
        <taxon>Bacteria</taxon>
        <taxon>Bacillati</taxon>
        <taxon>Actinomycetota</taxon>
        <taxon>Actinomycetes</taxon>
        <taxon>Streptosporangiales</taxon>
        <taxon>Thermomonosporaceae</taxon>
        <taxon>Actinomadura</taxon>
    </lineage>
</organism>
<evidence type="ECO:0000256" key="1">
    <source>
        <dbReference type="ARBA" id="ARBA00022491"/>
    </source>
</evidence>
<evidence type="ECO:0000313" key="9">
    <source>
        <dbReference type="Proteomes" id="UP000282674"/>
    </source>
</evidence>
<dbReference type="AlphaFoldDB" id="A0A3M2MAA7"/>
<dbReference type="InterPro" id="IPR050109">
    <property type="entry name" value="HTH-type_TetR-like_transc_reg"/>
</dbReference>
<feature type="compositionally biased region" description="Low complexity" evidence="6">
    <location>
        <begin position="216"/>
        <end position="226"/>
    </location>
</feature>
<gene>
    <name evidence="8" type="ORF">EBO15_14150</name>
</gene>
<dbReference type="Pfam" id="PF13977">
    <property type="entry name" value="TetR_C_6"/>
    <property type="match status" value="1"/>
</dbReference>
<feature type="region of interest" description="Disordered" evidence="6">
    <location>
        <begin position="215"/>
        <end position="234"/>
    </location>
</feature>
<dbReference type="PROSITE" id="PS50977">
    <property type="entry name" value="HTH_TETR_2"/>
    <property type="match status" value="1"/>
</dbReference>
<dbReference type="PRINTS" id="PR00455">
    <property type="entry name" value="HTHTETR"/>
</dbReference>
<evidence type="ECO:0000259" key="7">
    <source>
        <dbReference type="PROSITE" id="PS50977"/>
    </source>
</evidence>
<keyword evidence="2" id="KW-0805">Transcription regulation</keyword>
<dbReference type="EMBL" id="RFFG01000021">
    <property type="protein sequence ID" value="RMI44058.1"/>
    <property type="molecule type" value="Genomic_DNA"/>
</dbReference>
<keyword evidence="1" id="KW-0678">Repressor</keyword>
<name>A0A3M2MAA7_9ACTN</name>
<evidence type="ECO:0000256" key="5">
    <source>
        <dbReference type="PROSITE-ProRule" id="PRU00335"/>
    </source>
</evidence>
<evidence type="ECO:0000256" key="3">
    <source>
        <dbReference type="ARBA" id="ARBA00023125"/>
    </source>
</evidence>
<evidence type="ECO:0000313" key="8">
    <source>
        <dbReference type="EMBL" id="RMI44058.1"/>
    </source>
</evidence>
<dbReference type="InterPro" id="IPR036271">
    <property type="entry name" value="Tet_transcr_reg_TetR-rel_C_sf"/>
</dbReference>
<feature type="domain" description="HTH tetR-type" evidence="7">
    <location>
        <begin position="28"/>
        <end position="88"/>
    </location>
</feature>
<reference evidence="8 9" key="1">
    <citation type="submission" date="2018-10" db="EMBL/GenBank/DDBJ databases">
        <title>Isolation from soil.</title>
        <authorList>
            <person name="Hu J."/>
        </authorList>
    </citation>
    <scope>NUCLEOTIDE SEQUENCE [LARGE SCALE GENOMIC DNA]</scope>
    <source>
        <strain evidence="8 9">NEAU-Ht49</strain>
    </source>
</reference>
<dbReference type="PANTHER" id="PTHR30055:SF226">
    <property type="entry name" value="HTH-TYPE TRANSCRIPTIONAL REGULATOR PKSA"/>
    <property type="match status" value="1"/>
</dbReference>
<dbReference type="SUPFAM" id="SSF46689">
    <property type="entry name" value="Homeodomain-like"/>
    <property type="match status" value="1"/>
</dbReference>
<accession>A0A3M2MAA7</accession>
<proteinExistence type="predicted"/>
<evidence type="ECO:0000256" key="4">
    <source>
        <dbReference type="ARBA" id="ARBA00023163"/>
    </source>
</evidence>
<evidence type="ECO:0000256" key="6">
    <source>
        <dbReference type="SAM" id="MobiDB-lite"/>
    </source>
</evidence>
<feature type="DNA-binding region" description="H-T-H motif" evidence="5">
    <location>
        <begin position="51"/>
        <end position="70"/>
    </location>
</feature>
<dbReference type="PANTHER" id="PTHR30055">
    <property type="entry name" value="HTH-TYPE TRANSCRIPTIONAL REGULATOR RUTR"/>
    <property type="match status" value="1"/>
</dbReference>
<keyword evidence="9" id="KW-1185">Reference proteome</keyword>
<dbReference type="GO" id="GO:0003700">
    <property type="term" value="F:DNA-binding transcription factor activity"/>
    <property type="evidence" value="ECO:0007669"/>
    <property type="project" value="TreeGrafter"/>
</dbReference>
<dbReference type="GO" id="GO:0000976">
    <property type="term" value="F:transcription cis-regulatory region binding"/>
    <property type="evidence" value="ECO:0007669"/>
    <property type="project" value="TreeGrafter"/>
</dbReference>
<comment type="caution">
    <text evidence="8">The sequence shown here is derived from an EMBL/GenBank/DDBJ whole genome shotgun (WGS) entry which is preliminary data.</text>
</comment>
<dbReference type="Gene3D" id="1.10.357.10">
    <property type="entry name" value="Tetracycline Repressor, domain 2"/>
    <property type="match status" value="1"/>
</dbReference>